<evidence type="ECO:0000256" key="1">
    <source>
        <dbReference type="ARBA" id="ARBA00006484"/>
    </source>
</evidence>
<dbReference type="AlphaFoldDB" id="A0A395I4J1"/>
<dbReference type="PANTHER" id="PTHR42901">
    <property type="entry name" value="ALCOHOL DEHYDROGENASE"/>
    <property type="match status" value="1"/>
</dbReference>
<gene>
    <name evidence="3" type="ORF">BO97DRAFT_412474</name>
</gene>
<dbReference type="GeneID" id="37200526"/>
<dbReference type="PRINTS" id="PR00081">
    <property type="entry name" value="GDHRDH"/>
</dbReference>
<comment type="similarity">
    <text evidence="1">Belongs to the short-chain dehydrogenases/reductases (SDR) family.</text>
</comment>
<dbReference type="SUPFAM" id="SSF51735">
    <property type="entry name" value="NAD(P)-binding Rossmann-fold domains"/>
    <property type="match status" value="1"/>
</dbReference>
<dbReference type="EMBL" id="KZ824274">
    <property type="protein sequence ID" value="RAL14666.1"/>
    <property type="molecule type" value="Genomic_DNA"/>
</dbReference>
<dbReference type="InterPro" id="IPR002347">
    <property type="entry name" value="SDR_fam"/>
</dbReference>
<dbReference type="RefSeq" id="XP_025553820.1">
    <property type="nucleotide sequence ID" value="XM_025696237.1"/>
</dbReference>
<evidence type="ECO:0000313" key="4">
    <source>
        <dbReference type="Proteomes" id="UP000248961"/>
    </source>
</evidence>
<protein>
    <submittedName>
        <fullName evidence="3">NAD(P)-binding protein</fullName>
    </submittedName>
</protein>
<proteinExistence type="inferred from homology"/>
<evidence type="ECO:0000256" key="2">
    <source>
        <dbReference type="ARBA" id="ARBA00023002"/>
    </source>
</evidence>
<dbReference type="Pfam" id="PF00106">
    <property type="entry name" value="adh_short"/>
    <property type="match status" value="1"/>
</dbReference>
<dbReference type="GO" id="GO:0016491">
    <property type="term" value="F:oxidoreductase activity"/>
    <property type="evidence" value="ECO:0007669"/>
    <property type="project" value="UniProtKB-KW"/>
</dbReference>
<dbReference type="PANTHER" id="PTHR42901:SF1">
    <property type="entry name" value="ALCOHOL DEHYDROGENASE"/>
    <property type="match status" value="1"/>
</dbReference>
<keyword evidence="4" id="KW-1185">Reference proteome</keyword>
<evidence type="ECO:0000313" key="3">
    <source>
        <dbReference type="EMBL" id="RAL14666.1"/>
    </source>
</evidence>
<dbReference type="OrthoDB" id="1933717at2759"/>
<sequence>MSLQGLNVLILVQPQTGASMGFGEAIANSVAQQGATYLILFARSGDKVQALAVEIQEQHPSSRIIREAVDNQSYEAVNATVQSSTKALGQIDILINNADLTLGAPARAFPTS</sequence>
<name>A0A395I4J1_ASPHC</name>
<dbReference type="InterPro" id="IPR036291">
    <property type="entry name" value="NAD(P)-bd_dom_sf"/>
</dbReference>
<dbReference type="STRING" id="1450537.A0A395I4J1"/>
<dbReference type="Gene3D" id="3.40.50.720">
    <property type="entry name" value="NAD(P)-binding Rossmann-like Domain"/>
    <property type="match status" value="1"/>
</dbReference>
<accession>A0A395I4J1</accession>
<organism evidence="3 4">
    <name type="scientific">Aspergillus homomorphus (strain CBS 101889)</name>
    <dbReference type="NCBI Taxonomy" id="1450537"/>
    <lineage>
        <taxon>Eukaryota</taxon>
        <taxon>Fungi</taxon>
        <taxon>Dikarya</taxon>
        <taxon>Ascomycota</taxon>
        <taxon>Pezizomycotina</taxon>
        <taxon>Eurotiomycetes</taxon>
        <taxon>Eurotiomycetidae</taxon>
        <taxon>Eurotiales</taxon>
        <taxon>Aspergillaceae</taxon>
        <taxon>Aspergillus</taxon>
        <taxon>Aspergillus subgen. Circumdati</taxon>
    </lineage>
</organism>
<keyword evidence="2" id="KW-0560">Oxidoreductase</keyword>
<reference evidence="3 4" key="1">
    <citation type="submission" date="2018-02" db="EMBL/GenBank/DDBJ databases">
        <title>The genomes of Aspergillus section Nigri reveals drivers in fungal speciation.</title>
        <authorList>
            <consortium name="DOE Joint Genome Institute"/>
            <person name="Vesth T.C."/>
            <person name="Nybo J."/>
            <person name="Theobald S."/>
            <person name="Brandl J."/>
            <person name="Frisvad J.C."/>
            <person name="Nielsen K.F."/>
            <person name="Lyhne E.K."/>
            <person name="Kogle M.E."/>
            <person name="Kuo A."/>
            <person name="Riley R."/>
            <person name="Clum A."/>
            <person name="Nolan M."/>
            <person name="Lipzen A."/>
            <person name="Salamov A."/>
            <person name="Henrissat B."/>
            <person name="Wiebenga A."/>
            <person name="De vries R.P."/>
            <person name="Grigoriev I.V."/>
            <person name="Mortensen U.H."/>
            <person name="Andersen M.R."/>
            <person name="Baker S.E."/>
        </authorList>
    </citation>
    <scope>NUCLEOTIDE SEQUENCE [LARGE SCALE GENOMIC DNA]</scope>
    <source>
        <strain evidence="3 4">CBS 101889</strain>
    </source>
</reference>
<dbReference type="VEuPathDB" id="FungiDB:BO97DRAFT_412474"/>
<dbReference type="Proteomes" id="UP000248961">
    <property type="component" value="Unassembled WGS sequence"/>
</dbReference>